<organism evidence="2 3">
    <name type="scientific">Paenibacillus pasadenensis</name>
    <dbReference type="NCBI Taxonomy" id="217090"/>
    <lineage>
        <taxon>Bacteria</taxon>
        <taxon>Bacillati</taxon>
        <taxon>Bacillota</taxon>
        <taxon>Bacilli</taxon>
        <taxon>Bacillales</taxon>
        <taxon>Paenibacillaceae</taxon>
        <taxon>Paenibacillus</taxon>
    </lineage>
</organism>
<feature type="region of interest" description="Disordered" evidence="1">
    <location>
        <begin position="1"/>
        <end position="23"/>
    </location>
</feature>
<sequence length="45" mass="4490">MSASAQASDPAAMPEFAQTSMPSLAEPSVPALLPALSCPVGTEET</sequence>
<keyword evidence="3" id="KW-1185">Reference proteome</keyword>
<comment type="caution">
    <text evidence="2">The sequence shown here is derived from an EMBL/GenBank/DDBJ whole genome shotgun (WGS) entry which is preliminary data.</text>
</comment>
<accession>A0A2N5N3Z8</accession>
<evidence type="ECO:0000313" key="3">
    <source>
        <dbReference type="Proteomes" id="UP000234789"/>
    </source>
</evidence>
<proteinExistence type="predicted"/>
<dbReference type="EMBL" id="NFEZ01000004">
    <property type="protein sequence ID" value="PLT45040.1"/>
    <property type="molecule type" value="Genomic_DNA"/>
</dbReference>
<reference evidence="2 3" key="1">
    <citation type="submission" date="2017-05" db="EMBL/GenBank/DDBJ databases">
        <title>Functional genome analysis of Paenibacillus pasadenensis strain R16: insights on endophytic life style and antifungal activity.</title>
        <authorList>
            <person name="Passera A."/>
            <person name="Marcolungo L."/>
            <person name="Casati P."/>
            <person name="Brasca M."/>
            <person name="Quaglino F."/>
            <person name="Delledonne M."/>
        </authorList>
    </citation>
    <scope>NUCLEOTIDE SEQUENCE [LARGE SCALE GENOMIC DNA]</scope>
    <source>
        <strain evidence="2 3">R16</strain>
    </source>
</reference>
<gene>
    <name evidence="2" type="ORF">B8V81_3471</name>
</gene>
<name>A0A2N5N3Z8_9BACL</name>
<protein>
    <submittedName>
        <fullName evidence="2">Uncharacterized protein</fullName>
    </submittedName>
</protein>
<evidence type="ECO:0000256" key="1">
    <source>
        <dbReference type="SAM" id="MobiDB-lite"/>
    </source>
</evidence>
<dbReference type="Proteomes" id="UP000234789">
    <property type="component" value="Unassembled WGS sequence"/>
</dbReference>
<evidence type="ECO:0000313" key="2">
    <source>
        <dbReference type="EMBL" id="PLT45040.1"/>
    </source>
</evidence>
<dbReference type="AlphaFoldDB" id="A0A2N5N3Z8"/>